<gene>
    <name evidence="2" type="ORF">FKW44_023966</name>
</gene>
<dbReference type="GO" id="GO:0030139">
    <property type="term" value="C:endocytic vesicle"/>
    <property type="evidence" value="ECO:0007669"/>
    <property type="project" value="TreeGrafter"/>
</dbReference>
<name>A0A7T8JV51_CALRO</name>
<dbReference type="AlphaFoldDB" id="A0A7T8JV51"/>
<dbReference type="GO" id="GO:0016192">
    <property type="term" value="P:vesicle-mediated transport"/>
    <property type="evidence" value="ECO:0007669"/>
    <property type="project" value="InterPro"/>
</dbReference>
<dbReference type="PANTHER" id="PTHR23101">
    <property type="entry name" value="RAB GDP/GTP EXCHANGE FACTOR"/>
    <property type="match status" value="1"/>
</dbReference>
<dbReference type="GO" id="GO:0005829">
    <property type="term" value="C:cytosol"/>
    <property type="evidence" value="ECO:0007669"/>
    <property type="project" value="TreeGrafter"/>
</dbReference>
<dbReference type="Proteomes" id="UP000595437">
    <property type="component" value="Chromosome 18"/>
</dbReference>
<dbReference type="GO" id="GO:0031267">
    <property type="term" value="F:small GTPase binding"/>
    <property type="evidence" value="ECO:0007669"/>
    <property type="project" value="TreeGrafter"/>
</dbReference>
<accession>A0A7T8JV51</accession>
<organism evidence="2 3">
    <name type="scientific">Caligus rogercresseyi</name>
    <name type="common">Sea louse</name>
    <dbReference type="NCBI Taxonomy" id="217165"/>
    <lineage>
        <taxon>Eukaryota</taxon>
        <taxon>Metazoa</taxon>
        <taxon>Ecdysozoa</taxon>
        <taxon>Arthropoda</taxon>
        <taxon>Crustacea</taxon>
        <taxon>Multicrustacea</taxon>
        <taxon>Hexanauplia</taxon>
        <taxon>Copepoda</taxon>
        <taxon>Siphonostomatoida</taxon>
        <taxon>Caligidae</taxon>
        <taxon>Caligus</taxon>
    </lineage>
</organism>
<dbReference type="SUPFAM" id="SSF109993">
    <property type="entry name" value="VPS9 domain"/>
    <property type="match status" value="1"/>
</dbReference>
<dbReference type="EMBL" id="CP045907">
    <property type="protein sequence ID" value="QQP35679.1"/>
    <property type="molecule type" value="Genomic_DNA"/>
</dbReference>
<dbReference type="InterPro" id="IPR003123">
    <property type="entry name" value="VPS9"/>
</dbReference>
<dbReference type="InterPro" id="IPR045046">
    <property type="entry name" value="Vps9-like"/>
</dbReference>
<evidence type="ECO:0000313" key="2">
    <source>
        <dbReference type="EMBL" id="QQP35679.1"/>
    </source>
</evidence>
<dbReference type="PROSITE" id="PS51205">
    <property type="entry name" value="VPS9"/>
    <property type="match status" value="1"/>
</dbReference>
<dbReference type="Gene3D" id="1.20.1050.80">
    <property type="entry name" value="VPS9 domain"/>
    <property type="match status" value="1"/>
</dbReference>
<evidence type="ECO:0000313" key="3">
    <source>
        <dbReference type="Proteomes" id="UP000595437"/>
    </source>
</evidence>
<keyword evidence="3" id="KW-1185">Reference proteome</keyword>
<dbReference type="OrthoDB" id="10264848at2759"/>
<dbReference type="GO" id="GO:0005085">
    <property type="term" value="F:guanyl-nucleotide exchange factor activity"/>
    <property type="evidence" value="ECO:0007669"/>
    <property type="project" value="InterPro"/>
</dbReference>
<protein>
    <submittedName>
        <fullName evidence="2">GTPaseactivating protein and VPS9 domaincontaining protein 1like</fullName>
    </submittedName>
</protein>
<sequence length="72" mass="8101">MNLLSLGSPKGVPAADDFIPVLVFVIIKANPPSLLSTVQYVDNFYGERLSGEDQYWWTQTVSAIEFIKTMDY</sequence>
<reference evidence="3" key="1">
    <citation type="submission" date="2021-01" db="EMBL/GenBank/DDBJ databases">
        <title>Caligus Genome Assembly.</title>
        <authorList>
            <person name="Gallardo-Escarate C."/>
        </authorList>
    </citation>
    <scope>NUCLEOTIDE SEQUENCE [LARGE SCALE GENOMIC DNA]</scope>
</reference>
<dbReference type="InterPro" id="IPR037191">
    <property type="entry name" value="VPS9_dom_sf"/>
</dbReference>
<feature type="domain" description="VPS9" evidence="1">
    <location>
        <begin position="1"/>
        <end position="72"/>
    </location>
</feature>
<evidence type="ECO:0000259" key="1">
    <source>
        <dbReference type="PROSITE" id="PS51205"/>
    </source>
</evidence>
<dbReference type="PANTHER" id="PTHR23101:SF25">
    <property type="entry name" value="GTPASE-ACTIVATING PROTEIN AND VPS9 DOMAIN-CONTAINING PROTEIN 1"/>
    <property type="match status" value="1"/>
</dbReference>
<dbReference type="Pfam" id="PF02204">
    <property type="entry name" value="VPS9"/>
    <property type="match status" value="1"/>
</dbReference>
<proteinExistence type="predicted"/>